<evidence type="ECO:0000313" key="7">
    <source>
        <dbReference type="EMBL" id="KAG8223849.1"/>
    </source>
</evidence>
<evidence type="ECO:0000256" key="4">
    <source>
        <dbReference type="ARBA" id="ARBA00022753"/>
    </source>
</evidence>
<dbReference type="Proteomes" id="UP000792457">
    <property type="component" value="Unassembled WGS sequence"/>
</dbReference>
<dbReference type="PROSITE" id="PS50896">
    <property type="entry name" value="LISH"/>
    <property type="match status" value="1"/>
</dbReference>
<accession>A0A8K0NXW6</accession>
<sequence>MSHIQYLDELIREYLLYRGFSGTLKVFDSELKVDKDKGFRVDVILDQLMQCIYSYDLISLRELWNHLDQRMFSKLDQHFCPAVRKLENAVLKMYLVNAVINGKQDKLTEFFSKMTTELLTQAEWKEWFMLPYIKNPEENPAFTVHFTRQWQDTMLASLHNFLSIIFQCMPQPTLASFGEDAATIKCLQEENEVLRTRLALLLENGQSNITQQQSHPHPSARTRPFSVVDIPTPEVPAPSELMDDFYVIAQESPAVTESQVKTLKSLIRNIGSNIGGGLPTSPILGHKNVQQTSTPGQ</sequence>
<dbReference type="GO" id="GO:0031901">
    <property type="term" value="C:early endosome membrane"/>
    <property type="evidence" value="ECO:0007669"/>
    <property type="project" value="TreeGrafter"/>
</dbReference>
<evidence type="ECO:0000256" key="2">
    <source>
        <dbReference type="ARBA" id="ARBA00004603"/>
    </source>
</evidence>
<dbReference type="OrthoDB" id="193023at2759"/>
<evidence type="ECO:0000256" key="5">
    <source>
        <dbReference type="SAM" id="MobiDB-lite"/>
    </source>
</evidence>
<dbReference type="GO" id="GO:0141039">
    <property type="term" value="F:phosphatidylinositol 3-kinase inhibitor activity"/>
    <property type="evidence" value="ECO:0007669"/>
    <property type="project" value="InterPro"/>
</dbReference>
<dbReference type="InterPro" id="IPR056327">
    <property type="entry name" value="ARMC9_CTLH-like_dom"/>
</dbReference>
<organism evidence="7 8">
    <name type="scientific">Ladona fulva</name>
    <name type="common">Scarce chaser dragonfly</name>
    <name type="synonym">Libellula fulva</name>
    <dbReference type="NCBI Taxonomy" id="123851"/>
    <lineage>
        <taxon>Eukaryota</taxon>
        <taxon>Metazoa</taxon>
        <taxon>Ecdysozoa</taxon>
        <taxon>Arthropoda</taxon>
        <taxon>Hexapoda</taxon>
        <taxon>Insecta</taxon>
        <taxon>Pterygota</taxon>
        <taxon>Palaeoptera</taxon>
        <taxon>Odonata</taxon>
        <taxon>Epiprocta</taxon>
        <taxon>Anisoptera</taxon>
        <taxon>Libelluloidea</taxon>
        <taxon>Libellulidae</taxon>
        <taxon>Ladona</taxon>
    </lineage>
</organism>
<dbReference type="InterPro" id="IPR039724">
    <property type="entry name" value="WDR91"/>
</dbReference>
<comment type="caution">
    <text evidence="7">The sequence shown here is derived from an EMBL/GenBank/DDBJ whole genome shotgun (WGS) entry which is preliminary data.</text>
</comment>
<keyword evidence="4" id="KW-0967">Endosome</keyword>
<feature type="domain" description="ARMC9 CTLH-like" evidence="6">
    <location>
        <begin position="49"/>
        <end position="168"/>
    </location>
</feature>
<dbReference type="AlphaFoldDB" id="A0A8K0NXW6"/>
<reference evidence="7" key="2">
    <citation type="submission" date="2017-10" db="EMBL/GenBank/DDBJ databases">
        <title>Ladona fulva Genome sequencing and assembly.</title>
        <authorList>
            <person name="Murali S."/>
            <person name="Richards S."/>
            <person name="Bandaranaike D."/>
            <person name="Bellair M."/>
            <person name="Blankenburg K."/>
            <person name="Chao H."/>
            <person name="Dinh H."/>
            <person name="Doddapaneni H."/>
            <person name="Dugan-Rocha S."/>
            <person name="Elkadiri S."/>
            <person name="Gnanaolivu R."/>
            <person name="Hernandez B."/>
            <person name="Skinner E."/>
            <person name="Javaid M."/>
            <person name="Lee S."/>
            <person name="Li M."/>
            <person name="Ming W."/>
            <person name="Munidasa M."/>
            <person name="Muniz J."/>
            <person name="Nguyen L."/>
            <person name="Hughes D."/>
            <person name="Osuji N."/>
            <person name="Pu L.-L."/>
            <person name="Puazo M."/>
            <person name="Qu C."/>
            <person name="Quiroz J."/>
            <person name="Raj R."/>
            <person name="Weissenberger G."/>
            <person name="Xin Y."/>
            <person name="Zou X."/>
            <person name="Han Y."/>
            <person name="Worley K."/>
            <person name="Muzny D."/>
            <person name="Gibbs R."/>
        </authorList>
    </citation>
    <scope>NUCLEOTIDE SEQUENCE</scope>
    <source>
        <strain evidence="7">Sampled in the wild</strain>
    </source>
</reference>
<dbReference type="GO" id="GO:0031902">
    <property type="term" value="C:late endosome membrane"/>
    <property type="evidence" value="ECO:0007669"/>
    <property type="project" value="TreeGrafter"/>
</dbReference>
<evidence type="ECO:0000259" key="6">
    <source>
        <dbReference type="Pfam" id="PF23138"/>
    </source>
</evidence>
<gene>
    <name evidence="7" type="ORF">J437_LFUL007870</name>
</gene>
<dbReference type="EMBL" id="KZ308176">
    <property type="protein sequence ID" value="KAG8223849.1"/>
    <property type="molecule type" value="Genomic_DNA"/>
</dbReference>
<dbReference type="Pfam" id="PF23138">
    <property type="entry name" value="CTLH_Armc9"/>
    <property type="match status" value="1"/>
</dbReference>
<comment type="subcellular location">
    <subcellularLocation>
        <location evidence="1">Early endosome</location>
    </subcellularLocation>
    <subcellularLocation>
        <location evidence="2">Late endosome</location>
    </subcellularLocation>
</comment>
<dbReference type="GO" id="GO:0051898">
    <property type="term" value="P:negative regulation of phosphatidylinositol 3-kinase/protein kinase B signal transduction"/>
    <property type="evidence" value="ECO:0007669"/>
    <property type="project" value="InterPro"/>
</dbReference>
<feature type="region of interest" description="Disordered" evidence="5">
    <location>
        <begin position="208"/>
        <end position="228"/>
    </location>
</feature>
<dbReference type="PANTHER" id="PTHR13083:SF3">
    <property type="entry name" value="WD REPEAT-CONTAINING PROTEIN 91"/>
    <property type="match status" value="1"/>
</dbReference>
<protein>
    <recommendedName>
        <fullName evidence="6">ARMC9 CTLH-like domain-containing protein</fullName>
    </recommendedName>
</protein>
<dbReference type="InterPro" id="IPR006594">
    <property type="entry name" value="LisH"/>
</dbReference>
<dbReference type="PANTHER" id="PTHR13083">
    <property type="entry name" value="WD REPEAT-CONTAINING PROTEIN 91"/>
    <property type="match status" value="1"/>
</dbReference>
<evidence type="ECO:0000256" key="1">
    <source>
        <dbReference type="ARBA" id="ARBA00004412"/>
    </source>
</evidence>
<keyword evidence="8" id="KW-1185">Reference proteome</keyword>
<reference evidence="7" key="1">
    <citation type="submission" date="2013-04" db="EMBL/GenBank/DDBJ databases">
        <authorList>
            <person name="Qu J."/>
            <person name="Murali S.C."/>
            <person name="Bandaranaike D."/>
            <person name="Bellair M."/>
            <person name="Blankenburg K."/>
            <person name="Chao H."/>
            <person name="Dinh H."/>
            <person name="Doddapaneni H."/>
            <person name="Downs B."/>
            <person name="Dugan-Rocha S."/>
            <person name="Elkadiri S."/>
            <person name="Gnanaolivu R.D."/>
            <person name="Hernandez B."/>
            <person name="Javaid M."/>
            <person name="Jayaseelan J.C."/>
            <person name="Lee S."/>
            <person name="Li M."/>
            <person name="Ming W."/>
            <person name="Munidasa M."/>
            <person name="Muniz J."/>
            <person name="Nguyen L."/>
            <person name="Ongeri F."/>
            <person name="Osuji N."/>
            <person name="Pu L.-L."/>
            <person name="Puazo M."/>
            <person name="Qu C."/>
            <person name="Quiroz J."/>
            <person name="Raj R."/>
            <person name="Weissenberger G."/>
            <person name="Xin Y."/>
            <person name="Zou X."/>
            <person name="Han Y."/>
            <person name="Richards S."/>
            <person name="Worley K."/>
            <person name="Muzny D."/>
            <person name="Gibbs R."/>
        </authorList>
    </citation>
    <scope>NUCLEOTIDE SEQUENCE</scope>
    <source>
        <strain evidence="7">Sampled in the wild</strain>
    </source>
</reference>
<evidence type="ECO:0000313" key="8">
    <source>
        <dbReference type="Proteomes" id="UP000792457"/>
    </source>
</evidence>
<name>A0A8K0NXW6_LADFU</name>
<comment type="similarity">
    <text evidence="3">Belongs to the WD repeat WDR91 family.</text>
</comment>
<evidence type="ECO:0000256" key="3">
    <source>
        <dbReference type="ARBA" id="ARBA00006128"/>
    </source>
</evidence>
<feature type="compositionally biased region" description="Polar residues" evidence="5">
    <location>
        <begin position="288"/>
        <end position="297"/>
    </location>
</feature>
<dbReference type="GO" id="GO:0045022">
    <property type="term" value="P:early endosome to late endosome transport"/>
    <property type="evidence" value="ECO:0007669"/>
    <property type="project" value="InterPro"/>
</dbReference>
<proteinExistence type="inferred from homology"/>
<feature type="region of interest" description="Disordered" evidence="5">
    <location>
        <begin position="277"/>
        <end position="297"/>
    </location>
</feature>